<dbReference type="PROSITE" id="PS50012">
    <property type="entry name" value="RCC1_3"/>
    <property type="match status" value="6"/>
</dbReference>
<dbReference type="PANTHER" id="PTHR22870:SF466">
    <property type="entry name" value="ANKYRIN REPEAT-CONTAINING PROTEIN"/>
    <property type="match status" value="1"/>
</dbReference>
<dbReference type="PANTHER" id="PTHR22870">
    <property type="entry name" value="REGULATOR OF CHROMOSOME CONDENSATION"/>
    <property type="match status" value="1"/>
</dbReference>
<feature type="region of interest" description="Disordered" evidence="3">
    <location>
        <begin position="366"/>
        <end position="465"/>
    </location>
</feature>
<feature type="repeat" description="RCC1" evidence="2">
    <location>
        <begin position="182"/>
        <end position="233"/>
    </location>
</feature>
<reference evidence="5" key="1">
    <citation type="submission" date="2021-01" db="EMBL/GenBank/DDBJ databases">
        <authorList>
            <person name="Eckstrom K.M.E."/>
        </authorList>
    </citation>
    <scope>NUCLEOTIDE SEQUENCE</scope>
    <source>
        <strain evidence="5">UVCC 0001</strain>
    </source>
</reference>
<dbReference type="EMBL" id="JASFZW010000008">
    <property type="protein sequence ID" value="KAK2076961.1"/>
    <property type="molecule type" value="Genomic_DNA"/>
</dbReference>
<evidence type="ECO:0000313" key="5">
    <source>
        <dbReference type="EMBL" id="KAK2076961.1"/>
    </source>
</evidence>
<feature type="repeat" description="RCC1" evidence="2">
    <location>
        <begin position="234"/>
        <end position="288"/>
    </location>
</feature>
<name>A0AAD9IG37_PROWI</name>
<accession>A0AAD9IG37</accession>
<comment type="caution">
    <text evidence="5">The sequence shown here is derived from an EMBL/GenBank/DDBJ whole genome shotgun (WGS) entry which is preliminary data.</text>
</comment>
<feature type="compositionally biased region" description="Acidic residues" evidence="3">
    <location>
        <begin position="427"/>
        <end position="440"/>
    </location>
</feature>
<organism evidence="5 6">
    <name type="scientific">Prototheca wickerhamii</name>
    <dbReference type="NCBI Taxonomy" id="3111"/>
    <lineage>
        <taxon>Eukaryota</taxon>
        <taxon>Viridiplantae</taxon>
        <taxon>Chlorophyta</taxon>
        <taxon>core chlorophytes</taxon>
        <taxon>Trebouxiophyceae</taxon>
        <taxon>Chlorellales</taxon>
        <taxon>Chlorellaceae</taxon>
        <taxon>Prototheca</taxon>
    </lineage>
</organism>
<dbReference type="Pfam" id="PF25390">
    <property type="entry name" value="WD40_RLD"/>
    <property type="match status" value="1"/>
</dbReference>
<dbReference type="InterPro" id="IPR000408">
    <property type="entry name" value="Reg_chr_condens"/>
</dbReference>
<dbReference type="PRINTS" id="PR00633">
    <property type="entry name" value="RCCNDNSATION"/>
</dbReference>
<gene>
    <name evidence="5" type="ORF">QBZ16_005189</name>
</gene>
<dbReference type="SUPFAM" id="SSF50985">
    <property type="entry name" value="RCC1/BLIP-II"/>
    <property type="match status" value="1"/>
</dbReference>
<dbReference type="Gene3D" id="2.130.10.30">
    <property type="entry name" value="Regulator of chromosome condensation 1/beta-lactamase-inhibitor protein II"/>
    <property type="match status" value="2"/>
</dbReference>
<evidence type="ECO:0000259" key="4">
    <source>
        <dbReference type="Pfam" id="PF25390"/>
    </source>
</evidence>
<evidence type="ECO:0000313" key="6">
    <source>
        <dbReference type="Proteomes" id="UP001255856"/>
    </source>
</evidence>
<evidence type="ECO:0000256" key="1">
    <source>
        <dbReference type="ARBA" id="ARBA00022737"/>
    </source>
</evidence>
<dbReference type="InterPro" id="IPR058923">
    <property type="entry name" value="RCC1-like_dom"/>
</dbReference>
<keyword evidence="1" id="KW-0677">Repeat</keyword>
<dbReference type="AlphaFoldDB" id="A0AAD9IG37"/>
<dbReference type="PROSITE" id="PS00626">
    <property type="entry name" value="RCC1_2"/>
    <property type="match status" value="3"/>
</dbReference>
<feature type="compositionally biased region" description="Acidic residues" evidence="3">
    <location>
        <begin position="398"/>
        <end position="412"/>
    </location>
</feature>
<feature type="repeat" description="RCC1" evidence="2">
    <location>
        <begin position="136"/>
        <end position="181"/>
    </location>
</feature>
<feature type="repeat" description="RCC1" evidence="2">
    <location>
        <begin position="31"/>
        <end position="84"/>
    </location>
</feature>
<sequence length="465" mass="48623">MPLQGLEDRSDVPCPKVLAGSRLSAAIDAEGQVLAWGWNGRGTLGRGHRLARDAVHPQHVLGLENARIVQVALGGWHCLALDDAGQLYAWGGNEYGQCGLDLSQKDVEVATPCMRGMRFTRIAAGGMHSLALNERGEIWMWGEAWGDFSMGVSRQPRRIDARSDYVDVASGAFHSLAITASGQVLTWGINDFGQLGNGTTDYATVPEPVAGLEGVRVASVSAGGWHSMAVGRAGEVYVWGRGEYGRLGLNDRTGVSRLRPCRVLGALEGRRVVEGACGGTHSAVVTDDGRCFIWGRAAFGRLGTGQSRDLLAPAELALPGGASRWRVVSIAAGGRHSLALAVPAARGRPPPTASSGRSELVWTTTSEADDEATDAAASPEGASLDGDLPGAANGADALDGEEDAPSDEEDAPSDERAPAALLRVLGDPEDEPSATADDLDERMNDGIETDDGPNGEAPVSRHAGQ</sequence>
<dbReference type="Proteomes" id="UP001255856">
    <property type="component" value="Unassembled WGS sequence"/>
</dbReference>
<evidence type="ECO:0000256" key="3">
    <source>
        <dbReference type="SAM" id="MobiDB-lite"/>
    </source>
</evidence>
<feature type="domain" description="RCC1-like" evidence="4">
    <location>
        <begin position="15"/>
        <end position="339"/>
    </location>
</feature>
<evidence type="ECO:0000256" key="2">
    <source>
        <dbReference type="PROSITE-ProRule" id="PRU00235"/>
    </source>
</evidence>
<feature type="repeat" description="RCC1" evidence="2">
    <location>
        <begin position="289"/>
        <end position="343"/>
    </location>
</feature>
<dbReference type="InterPro" id="IPR051210">
    <property type="entry name" value="Ub_ligase/GEF_domain"/>
</dbReference>
<protein>
    <recommendedName>
        <fullName evidence="4">RCC1-like domain-containing protein</fullName>
    </recommendedName>
</protein>
<proteinExistence type="predicted"/>
<keyword evidence="6" id="KW-1185">Reference proteome</keyword>
<feature type="repeat" description="RCC1" evidence="2">
    <location>
        <begin position="85"/>
        <end position="135"/>
    </location>
</feature>
<dbReference type="InterPro" id="IPR009091">
    <property type="entry name" value="RCC1/BLIP-II"/>
</dbReference>